<dbReference type="Gene3D" id="3.40.30.10">
    <property type="entry name" value="Glutaredoxin"/>
    <property type="match status" value="2"/>
</dbReference>
<dbReference type="EMBL" id="CAJPEV010001634">
    <property type="protein sequence ID" value="CAG0893630.1"/>
    <property type="molecule type" value="Genomic_DNA"/>
</dbReference>
<keyword evidence="1" id="KW-0472">Membrane</keyword>
<evidence type="ECO:0000313" key="4">
    <source>
        <dbReference type="Proteomes" id="UP000677054"/>
    </source>
</evidence>
<dbReference type="InterPro" id="IPR036249">
    <property type="entry name" value="Thioredoxin-like_sf"/>
</dbReference>
<dbReference type="EMBL" id="LR901151">
    <property type="protein sequence ID" value="CAD7247920.1"/>
    <property type="molecule type" value="Genomic_DNA"/>
</dbReference>
<keyword evidence="1" id="KW-0812">Transmembrane</keyword>
<dbReference type="Pfam" id="PF00085">
    <property type="entry name" value="Thioredoxin"/>
    <property type="match status" value="1"/>
</dbReference>
<dbReference type="PANTHER" id="PTHR46497">
    <property type="entry name" value="THIOREDOXIN DOMAIN-CONTAINING PROTEIN 11"/>
    <property type="match status" value="1"/>
</dbReference>
<dbReference type="Proteomes" id="UP000677054">
    <property type="component" value="Unassembled WGS sequence"/>
</dbReference>
<keyword evidence="1" id="KW-1133">Transmembrane helix</keyword>
<dbReference type="OrthoDB" id="6341258at2759"/>
<keyword evidence="4" id="KW-1185">Reference proteome</keyword>
<proteinExistence type="predicted"/>
<protein>
    <recommendedName>
        <fullName evidence="2">Thioredoxin domain-containing protein</fullName>
    </recommendedName>
</protein>
<evidence type="ECO:0000256" key="1">
    <source>
        <dbReference type="SAM" id="Phobius"/>
    </source>
</evidence>
<dbReference type="PANTHER" id="PTHR46497:SF1">
    <property type="entry name" value="THIOREDOXIN DOMAIN-CONTAINING PROTEIN 11"/>
    <property type="match status" value="1"/>
</dbReference>
<reference evidence="3" key="1">
    <citation type="submission" date="2020-11" db="EMBL/GenBank/DDBJ databases">
        <authorList>
            <person name="Tran Van P."/>
        </authorList>
    </citation>
    <scope>NUCLEOTIDE SEQUENCE</scope>
</reference>
<name>A0A7R9A678_9CRUS</name>
<gene>
    <name evidence="3" type="ORF">DSTB1V02_LOCUS7744</name>
</gene>
<dbReference type="InterPro" id="IPR052792">
    <property type="entry name" value="Thioredoxin_dom-contain_11"/>
</dbReference>
<feature type="domain" description="Thioredoxin" evidence="2">
    <location>
        <begin position="550"/>
        <end position="631"/>
    </location>
</feature>
<organism evidence="3">
    <name type="scientific">Darwinula stevensoni</name>
    <dbReference type="NCBI Taxonomy" id="69355"/>
    <lineage>
        <taxon>Eukaryota</taxon>
        <taxon>Metazoa</taxon>
        <taxon>Ecdysozoa</taxon>
        <taxon>Arthropoda</taxon>
        <taxon>Crustacea</taxon>
        <taxon>Oligostraca</taxon>
        <taxon>Ostracoda</taxon>
        <taxon>Podocopa</taxon>
        <taxon>Podocopida</taxon>
        <taxon>Darwinulocopina</taxon>
        <taxon>Darwinuloidea</taxon>
        <taxon>Darwinulidae</taxon>
        <taxon>Darwinula</taxon>
    </lineage>
</organism>
<feature type="transmembrane region" description="Helical" evidence="1">
    <location>
        <begin position="29"/>
        <end position="51"/>
    </location>
</feature>
<dbReference type="AlphaFoldDB" id="A0A7R9A678"/>
<dbReference type="SUPFAM" id="SSF52833">
    <property type="entry name" value="Thioredoxin-like"/>
    <property type="match status" value="2"/>
</dbReference>
<evidence type="ECO:0000259" key="2">
    <source>
        <dbReference type="Pfam" id="PF00085"/>
    </source>
</evidence>
<accession>A0A7R9A678</accession>
<sequence length="745" mass="85395">MSQCSTEHKNDAETQEKKIHIFVLLFKRIMLISTREVCFILALFLTAYGAFQSGDALDKASTSEISLLMYYAPWDAESQEVRQELENVARHFFDKVLVIGINCWYPKGSCRKRFSKIPHYPVLVLYRRSSSGIVYKGVKTAPYIIRFLNEAFKPLLQLHMPSYLQDLLFLHDSVIYGYFDFSSWERVEPSRLYRVFHEASLQALSEDPYREIAFAVISDGKVAEALNVSLHEIHLRMWNQTLVHPVNESLTVSSLLKWIRERNQQVIEWITPLGRKSDQLSFFLQERPTLILFTPRNPLLPSNPDYDLVRQMGALYADCHGTESVKYFIEGLGHHREESKRRYSHLAAECEEWLEKKLELHFKNTPPQKEQGECQMSSQECCQCAVAGLYPENMCHVCTRGGCHKLGGENLLSSVNQLKHLDRTCQEIWLSSNFIDDETGPSKHAGNADIHGLGCGNKSLAFIAVDSILFPEFSERLEVGINNKSLVGETRVVIIDNTAECHFSMGGDLTKESLKAFIYNYTHGKLSRPLKSHGPHIHHLCPETSSSLCVTELTSETFHEIAMDPEKAVIVFYYTPWCGFCTSASYVYLEVKKLVGDVVPWLHFTRIDSQSNPLPWHFTMESFPTILFLPRYRKDNSRVFPPDQPLTVSNLLHFILSNVGNEVHSTLALRQCASDDTSCRSRSVLLIRDRIQSLLALFRLLSKRLQHPSSFSSAHLKEEQQKIFDTLVHLHHMLWAFEVPFSDPP</sequence>
<evidence type="ECO:0000313" key="3">
    <source>
        <dbReference type="EMBL" id="CAD7247920.1"/>
    </source>
</evidence>
<dbReference type="InterPro" id="IPR013766">
    <property type="entry name" value="Thioredoxin_domain"/>
</dbReference>